<evidence type="ECO:0000313" key="2">
    <source>
        <dbReference type="EMBL" id="CAL1135157.1"/>
    </source>
</evidence>
<organism evidence="1">
    <name type="scientific">Cladocopium goreaui</name>
    <dbReference type="NCBI Taxonomy" id="2562237"/>
    <lineage>
        <taxon>Eukaryota</taxon>
        <taxon>Sar</taxon>
        <taxon>Alveolata</taxon>
        <taxon>Dinophyceae</taxon>
        <taxon>Suessiales</taxon>
        <taxon>Symbiodiniaceae</taxon>
        <taxon>Cladocopium</taxon>
    </lineage>
</organism>
<evidence type="ECO:0000313" key="1">
    <source>
        <dbReference type="EMBL" id="CAI3981782.1"/>
    </source>
</evidence>
<comment type="caution">
    <text evidence="1">The sequence shown here is derived from an EMBL/GenBank/DDBJ whole genome shotgun (WGS) entry which is preliminary data.</text>
</comment>
<reference evidence="1" key="1">
    <citation type="submission" date="2022-10" db="EMBL/GenBank/DDBJ databases">
        <authorList>
            <person name="Chen Y."/>
            <person name="Dougan E. K."/>
            <person name="Chan C."/>
            <person name="Rhodes N."/>
            <person name="Thang M."/>
        </authorList>
    </citation>
    <scope>NUCLEOTIDE SEQUENCE</scope>
</reference>
<gene>
    <name evidence="1" type="ORF">C1SCF055_LOCUS9542</name>
</gene>
<name>A0A9P1BXY9_9DINO</name>
<dbReference type="EMBL" id="CAMXCT010000661">
    <property type="protein sequence ID" value="CAI3981782.1"/>
    <property type="molecule type" value="Genomic_DNA"/>
</dbReference>
<protein>
    <submittedName>
        <fullName evidence="1">Uncharacterized protein</fullName>
    </submittedName>
</protein>
<dbReference type="OrthoDB" id="414664at2759"/>
<dbReference type="EMBL" id="CAMXCT020000661">
    <property type="protein sequence ID" value="CAL1135157.1"/>
    <property type="molecule type" value="Genomic_DNA"/>
</dbReference>
<accession>A0A9P1BXY9</accession>
<dbReference type="AlphaFoldDB" id="A0A9P1BXY9"/>
<dbReference type="EMBL" id="CAMXCT030000661">
    <property type="protein sequence ID" value="CAL4769094.1"/>
    <property type="molecule type" value="Genomic_DNA"/>
</dbReference>
<feature type="non-terminal residue" evidence="1">
    <location>
        <position position="1"/>
    </location>
</feature>
<reference evidence="2" key="2">
    <citation type="submission" date="2024-04" db="EMBL/GenBank/DDBJ databases">
        <authorList>
            <person name="Chen Y."/>
            <person name="Shah S."/>
            <person name="Dougan E. K."/>
            <person name="Thang M."/>
            <person name="Chan C."/>
        </authorList>
    </citation>
    <scope>NUCLEOTIDE SEQUENCE [LARGE SCALE GENOMIC DNA]</scope>
</reference>
<evidence type="ECO:0000313" key="3">
    <source>
        <dbReference type="Proteomes" id="UP001152797"/>
    </source>
</evidence>
<keyword evidence="3" id="KW-1185">Reference proteome</keyword>
<proteinExistence type="predicted"/>
<sequence>DSVGLVRSLYANLSYENLNLSVPAETNSSDNSYWLVYTASTLVEQTTPASLQIFDRNGTVSEPTFTGGDRGQGRAGGVEAHLFPSELWLENRENV</sequence>
<dbReference type="Proteomes" id="UP001152797">
    <property type="component" value="Unassembled WGS sequence"/>
</dbReference>